<dbReference type="Gene3D" id="3.40.50.300">
    <property type="entry name" value="P-loop containing nucleotide triphosphate hydrolases"/>
    <property type="match status" value="2"/>
</dbReference>
<keyword evidence="5" id="KW-0378">Hydrolase</keyword>
<gene>
    <name evidence="5" type="ORF">GCM10009682_23840</name>
</gene>
<dbReference type="GO" id="GO:0004386">
    <property type="term" value="F:helicase activity"/>
    <property type="evidence" value="ECO:0007669"/>
    <property type="project" value="UniProtKB-KW"/>
</dbReference>
<evidence type="ECO:0000256" key="2">
    <source>
        <dbReference type="ARBA" id="ARBA00022840"/>
    </source>
</evidence>
<feature type="domain" description="Helicase ATP-binding" evidence="3">
    <location>
        <begin position="85"/>
        <end position="271"/>
    </location>
</feature>
<dbReference type="Pfam" id="PF09369">
    <property type="entry name" value="MZB"/>
    <property type="match status" value="1"/>
</dbReference>
<dbReference type="SUPFAM" id="SSF52540">
    <property type="entry name" value="P-loop containing nucleoside triphosphate hydrolases"/>
    <property type="match status" value="2"/>
</dbReference>
<name>A0ABN2LZB9_9ACTN</name>
<dbReference type="InterPro" id="IPR027417">
    <property type="entry name" value="P-loop_NTPase"/>
</dbReference>
<evidence type="ECO:0000313" key="6">
    <source>
        <dbReference type="Proteomes" id="UP001500218"/>
    </source>
</evidence>
<dbReference type="SMART" id="SM00487">
    <property type="entry name" value="DEXDc"/>
    <property type="match status" value="1"/>
</dbReference>
<dbReference type="EMBL" id="BAAALT010000059">
    <property type="protein sequence ID" value="GAA1801279.1"/>
    <property type="molecule type" value="Genomic_DNA"/>
</dbReference>
<dbReference type="InterPro" id="IPR014001">
    <property type="entry name" value="Helicase_ATP-bd"/>
</dbReference>
<dbReference type="InterPro" id="IPR001650">
    <property type="entry name" value="Helicase_C-like"/>
</dbReference>
<protein>
    <submittedName>
        <fullName evidence="5">DEAD/DEAH box helicase</fullName>
    </submittedName>
</protein>
<dbReference type="InterPro" id="IPR018973">
    <property type="entry name" value="MZB"/>
</dbReference>
<dbReference type="Pfam" id="PF00271">
    <property type="entry name" value="Helicase_C"/>
    <property type="match status" value="1"/>
</dbReference>
<evidence type="ECO:0000259" key="4">
    <source>
        <dbReference type="PROSITE" id="PS51194"/>
    </source>
</evidence>
<evidence type="ECO:0000313" key="5">
    <source>
        <dbReference type="EMBL" id="GAA1801279.1"/>
    </source>
</evidence>
<organism evidence="5 6">
    <name type="scientific">Luedemannella flava</name>
    <dbReference type="NCBI Taxonomy" id="349316"/>
    <lineage>
        <taxon>Bacteria</taxon>
        <taxon>Bacillati</taxon>
        <taxon>Actinomycetota</taxon>
        <taxon>Actinomycetes</taxon>
        <taxon>Micromonosporales</taxon>
        <taxon>Micromonosporaceae</taxon>
        <taxon>Luedemannella</taxon>
    </lineage>
</organism>
<dbReference type="PANTHER" id="PTHR47957:SF3">
    <property type="entry name" value="ATP-DEPENDENT HELICASE HRQ1"/>
    <property type="match status" value="1"/>
</dbReference>
<dbReference type="PROSITE" id="PS51194">
    <property type="entry name" value="HELICASE_CTER"/>
    <property type="match status" value="1"/>
</dbReference>
<dbReference type="SMART" id="SM00490">
    <property type="entry name" value="HELICc"/>
    <property type="match status" value="1"/>
</dbReference>
<dbReference type="InterPro" id="IPR011545">
    <property type="entry name" value="DEAD/DEAH_box_helicase_dom"/>
</dbReference>
<dbReference type="Pfam" id="PF00270">
    <property type="entry name" value="DEAD"/>
    <property type="match status" value="1"/>
</dbReference>
<evidence type="ECO:0000256" key="1">
    <source>
        <dbReference type="ARBA" id="ARBA00022741"/>
    </source>
</evidence>
<dbReference type="PANTHER" id="PTHR47957">
    <property type="entry name" value="ATP-DEPENDENT HELICASE HRQ1"/>
    <property type="match status" value="1"/>
</dbReference>
<feature type="domain" description="Helicase C-terminal" evidence="4">
    <location>
        <begin position="920"/>
        <end position="1104"/>
    </location>
</feature>
<keyword evidence="2" id="KW-0067">ATP-binding</keyword>
<reference evidence="5 6" key="1">
    <citation type="journal article" date="2019" name="Int. J. Syst. Evol. Microbiol.">
        <title>The Global Catalogue of Microorganisms (GCM) 10K type strain sequencing project: providing services to taxonomists for standard genome sequencing and annotation.</title>
        <authorList>
            <consortium name="The Broad Institute Genomics Platform"/>
            <consortium name="The Broad Institute Genome Sequencing Center for Infectious Disease"/>
            <person name="Wu L."/>
            <person name="Ma J."/>
        </authorList>
    </citation>
    <scope>NUCLEOTIDE SEQUENCE [LARGE SCALE GENOMIC DNA]</scope>
    <source>
        <strain evidence="5 6">JCM 13250</strain>
    </source>
</reference>
<evidence type="ECO:0000259" key="3">
    <source>
        <dbReference type="PROSITE" id="PS51192"/>
    </source>
</evidence>
<keyword evidence="5" id="KW-0347">Helicase</keyword>
<dbReference type="PROSITE" id="PS51192">
    <property type="entry name" value="HELICASE_ATP_BIND_1"/>
    <property type="match status" value="1"/>
</dbReference>
<dbReference type="Proteomes" id="UP001500218">
    <property type="component" value="Unassembled WGS sequence"/>
</dbReference>
<comment type="caution">
    <text evidence="5">The sequence shown here is derived from an EMBL/GenBank/DDBJ whole genome shotgun (WGS) entry which is preliminary data.</text>
</comment>
<keyword evidence="1" id="KW-0547">Nucleotide-binding</keyword>
<keyword evidence="6" id="KW-1185">Reference proteome</keyword>
<proteinExistence type="predicted"/>
<sequence>MAAESLKANLTQYLTTTFGLTDGAMRSGLAAFLTHPEQGIFRGAYIRIRTPFRLATDDWRQHLEWAPGGDWTPYGHQAKAFARLSTLRSAAQPTLVTTGTGSGKTESFLIPILDHCRRARRSGKAGVKAVLLYPMNALATDQTERIDKLLREEPDLADVTAGLYIGDVPAFDYKRVLNKRPEIRRNPPDILITNYKMLDLLLQRPDDLPLWANADLAYVVLDEFHSYDGAQGTDVAMLLRRLAAVAAGGTAEQPLGAICPVATSATLGSSKHSADAADAIRAVAAQVFGTTFDDESVVGEDRYRPDEFIGEVDYGLPIPHPKDLAAIPDPALQPEALVRIARAVLGSDDIDPVVLGRGLRHHKLTQAVLAVLDGRPRTPVEILDYLPRRGAGPDWGETFKKEPALAAAGLARFIALLSEARNPDKPHMPLLNIETHLWVRQVSRLRRAVSATPAFGWYGEPPRDPGVEPAEADLVVADARQILLPANHCRHCGRSGWTAYSPEKDPQDLNVDPDRIYRAGTTKEKRRLRAFIAATPTEVAQQRRGLHVLVAGQHVRPFDPVSDAGVEQPNDGVFVLCDLLDSAGADVDRCPACETDQGIRYIGAGLASLASVVVTNLFTGGELAERERKTLLFNDSVQDAAYRAGFVASRAYTFSLRALLAAQLTPGESTALNEVIARVITAAADAGVLATVVPQDLHDRPGVDALLAGEHAGTPAVWRLIAQRLAFATIMECGLRARFGRTLELTRTAAVEVRLDDPAAVATLCRDVLTSSQIHALHEMPSPERFTAHVRGLLERLRQQGAVRHDWYARYLRSGGRRWEIWGARPDGMPAFARGLSAPRFVAIGSTPSNSEFQAIGRDTWYADWTARMLGLTANDAVTYLERLLPALADAGVVAKGATESGNATVYGLQPGHLTVTLLGADQAVAAGIACDTCAWQQTVHPDRVAGWVGMPCRQYRCAGRLAVAPDEGARDDYYRRLYLEGGVFRVVAAEHTGLLTRAQRETVEKAFREAERYNDPNVLSCTPTLEMGIDIGDLSAVVLASLPRGPANYVQRAGRAGRRTGNALTVTMVGRNERDRYFLTEPTAMLAGDIAPPGCFLSAVDLLHRQYLAHLIDLAARGRFAGVRGLPRWANAAFGPTGWLRSLAAAAVREGGVLVEGFLALFGDEISDAAAADLRSFATGGLPIRVDEANAIWDEQLADLRERLVKIDEAAARLTSADPDDARLLKTLDADRRQTKRLLGAIGRSPAHSTLVEYGLLPNYALTDARTTLEATLTWEEKDAEGHVTYHNDPREYARPASQALTEIAPGNTYYVRGYGHEVSGLDIGVKGRAVRTWRVCPSCGYVRTALAAADITPCDRCGEGNIADSGQLYDVLVPTRVTSRDRRDDARIGDDDDDRESVSYTTATIVDMGAAMAGSWRHATETFGVDYSRHATVRRFNLGRLRFDSRTDHPFAGDTVRVNHFHTCVSCGGTTNDGPPQTAAGLGISSAVGRPRGAEHHRPWCQGWRGATMDHRALVLAHELNTEALRILVPAVAALVDQRILSFQAALRLGIAQRYGGDPDHLRTVRAYLPDTGEGGTGQQRQFVVLYDIQPGGTGYLHRLSDPEEFRLVLAEAREVIANCACRAESRAACHRCLLRYATPSEFDLMSRHEALLMLDGLLGTWQVERDVRTDEISLIHQVESELEAKFLNALIAWGGRTDTPASISKSNDRDGARIAELRFTSPGGGITHWRMKLQNTIKGTRPDVHFARLDAAGPEVAVYLDGFKYHASPQYNRLADDAMKRSILRSHSMYVFAVTWDDVERWTGRNVDRKPVWPPYGGNGQRKAREWFSKQPGRDPDELERLVWANPIDTLLGYLADPDGDVWCARATGALRGLLELPAQKTTVTSQAAGAAVTAALHGDPLPAPVGGGRIGVLRMTDENGCPLTVLIDGRAGGAPTWSALTVVDDTAATVGGDKDAHQQRWAAWLWWGNLIQFLDAAGGDGAQLAVTTLGGFEPAELAISEGTGLVLARRGFALDAETATWLGRATVPDVEPEADKVDERQLDSRWRDVLTLLFPDESGLESLVRGLIARQAPLPEHGYELDDAGWQAELAWPSRRIAVILADDYSHEAAERDRAFAEQGWDARTAKQWDVDDLIVKIMATSGEGR</sequence>
<accession>A0ABN2LZB9</accession>